<dbReference type="RefSeq" id="WP_211958435.1">
    <property type="nucleotide sequence ID" value="NZ_CAJPVI010000089.1"/>
</dbReference>
<dbReference type="InterPro" id="IPR011032">
    <property type="entry name" value="GroES-like_sf"/>
</dbReference>
<dbReference type="InterPro" id="IPR013149">
    <property type="entry name" value="ADH-like_C"/>
</dbReference>
<comment type="caution">
    <text evidence="2">The sequence shown here is derived from an EMBL/GenBank/DDBJ whole genome shotgun (WGS) entry which is preliminary data.</text>
</comment>
<dbReference type="Pfam" id="PF08240">
    <property type="entry name" value="ADH_N"/>
    <property type="match status" value="1"/>
</dbReference>
<dbReference type="PANTHER" id="PTHR43677">
    <property type="entry name" value="SHORT-CHAIN DEHYDROGENASE/REDUCTASE"/>
    <property type="match status" value="1"/>
</dbReference>
<dbReference type="Gene3D" id="3.40.50.720">
    <property type="entry name" value="NAD(P)-binding Rossmann-like Domain"/>
    <property type="match status" value="1"/>
</dbReference>
<feature type="domain" description="Enoyl reductase (ER)" evidence="1">
    <location>
        <begin position="10"/>
        <end position="326"/>
    </location>
</feature>
<dbReference type="EC" id="2.3.1.239" evidence="2"/>
<sequence length="329" mass="34315">MKAVIVQEFGEPEALTLGTLPDPEVGAHDVLIEVKAAAVNYPDLLVVRGHYQVLPARPFAPGKDAAGIVVAVGKNVCQLAPGDRVMAHLEYGAYAHFVSVNEASCFRIPDVMCFKDAAAMGLVYQTAYFALVERGSFQAGETVLVTGATGGVGSAAIQIVKGLGGKALAGVRSDAQARLALEQGAYAVIDLLGPDLRETVRGQVRAATAGIGADVLLDTLGGDVFDASMRALAWCGRAVVIGFAAGRIPEIKANYLLVKNLSVSGLQWSDYRSRQPDKVKAVQETLFQLYAAGAIRPQIAGVLPLSQAGEALASLRAGNVSGKLVLTTT</sequence>
<dbReference type="SUPFAM" id="SSF50129">
    <property type="entry name" value="GroES-like"/>
    <property type="match status" value="1"/>
</dbReference>
<dbReference type="InterPro" id="IPR036291">
    <property type="entry name" value="NAD(P)-bd_dom_sf"/>
</dbReference>
<dbReference type="PANTHER" id="PTHR43677:SF4">
    <property type="entry name" value="QUINONE OXIDOREDUCTASE-LIKE PROTEIN 2"/>
    <property type="match status" value="1"/>
</dbReference>
<dbReference type="SUPFAM" id="SSF51735">
    <property type="entry name" value="NAD(P)-binding Rossmann-fold domains"/>
    <property type="match status" value="1"/>
</dbReference>
<gene>
    <name evidence="2" type="primary">pikAII_2</name>
    <name evidence="2" type="ORF">LMG26411_07699</name>
</gene>
<dbReference type="InterPro" id="IPR020843">
    <property type="entry name" value="ER"/>
</dbReference>
<dbReference type="InterPro" id="IPR013154">
    <property type="entry name" value="ADH-like_N"/>
</dbReference>
<keyword evidence="2" id="KW-0012">Acyltransferase</keyword>
<evidence type="ECO:0000313" key="3">
    <source>
        <dbReference type="Proteomes" id="UP000672657"/>
    </source>
</evidence>
<dbReference type="CDD" id="cd08241">
    <property type="entry name" value="QOR1"/>
    <property type="match status" value="1"/>
</dbReference>
<dbReference type="EMBL" id="CAJPVI010000089">
    <property type="protein sequence ID" value="CAG2160717.1"/>
    <property type="molecule type" value="Genomic_DNA"/>
</dbReference>
<accession>A0ABM8TVJ2</accession>
<dbReference type="Gene3D" id="3.90.180.10">
    <property type="entry name" value="Medium-chain alcohol dehydrogenases, catalytic domain"/>
    <property type="match status" value="1"/>
</dbReference>
<dbReference type="Proteomes" id="UP000672657">
    <property type="component" value="Unassembled WGS sequence"/>
</dbReference>
<dbReference type="SMART" id="SM00829">
    <property type="entry name" value="PKS_ER"/>
    <property type="match status" value="1"/>
</dbReference>
<dbReference type="InterPro" id="IPR051397">
    <property type="entry name" value="Zn-ADH-like_protein"/>
</dbReference>
<evidence type="ECO:0000259" key="1">
    <source>
        <dbReference type="SMART" id="SM00829"/>
    </source>
</evidence>
<organism evidence="2 3">
    <name type="scientific">Cupriavidus numazuensis</name>
    <dbReference type="NCBI Taxonomy" id="221992"/>
    <lineage>
        <taxon>Bacteria</taxon>
        <taxon>Pseudomonadati</taxon>
        <taxon>Pseudomonadota</taxon>
        <taxon>Betaproteobacteria</taxon>
        <taxon>Burkholderiales</taxon>
        <taxon>Burkholderiaceae</taxon>
        <taxon>Cupriavidus</taxon>
    </lineage>
</organism>
<protein>
    <submittedName>
        <fullName evidence="2">Narbonolide/10-deoxymethynolide synthase PikA2, modules 3 and 4</fullName>
        <ecNumber evidence="2">2.3.1.239</ecNumber>
    </submittedName>
</protein>
<proteinExistence type="predicted"/>
<dbReference type="Pfam" id="PF00107">
    <property type="entry name" value="ADH_zinc_N"/>
    <property type="match status" value="1"/>
</dbReference>
<keyword evidence="2" id="KW-0808">Transferase</keyword>
<keyword evidence="3" id="KW-1185">Reference proteome</keyword>
<name>A0ABM8TVJ2_9BURK</name>
<dbReference type="GO" id="GO:0016746">
    <property type="term" value="F:acyltransferase activity"/>
    <property type="evidence" value="ECO:0007669"/>
    <property type="project" value="UniProtKB-KW"/>
</dbReference>
<evidence type="ECO:0000313" key="2">
    <source>
        <dbReference type="EMBL" id="CAG2160717.1"/>
    </source>
</evidence>
<reference evidence="2 3" key="1">
    <citation type="submission" date="2021-03" db="EMBL/GenBank/DDBJ databases">
        <authorList>
            <person name="Peeters C."/>
        </authorList>
    </citation>
    <scope>NUCLEOTIDE SEQUENCE [LARGE SCALE GENOMIC DNA]</scope>
    <source>
        <strain evidence="2 3">LMG 26411</strain>
    </source>
</reference>